<dbReference type="Proteomes" id="UP001362999">
    <property type="component" value="Unassembled WGS sequence"/>
</dbReference>
<keyword evidence="4" id="KW-1185">Reference proteome</keyword>
<accession>A0AAV9ZG15</accession>
<organism evidence="3 4">
    <name type="scientific">Favolaschia claudopus</name>
    <dbReference type="NCBI Taxonomy" id="2862362"/>
    <lineage>
        <taxon>Eukaryota</taxon>
        <taxon>Fungi</taxon>
        <taxon>Dikarya</taxon>
        <taxon>Basidiomycota</taxon>
        <taxon>Agaricomycotina</taxon>
        <taxon>Agaricomycetes</taxon>
        <taxon>Agaricomycetidae</taxon>
        <taxon>Agaricales</taxon>
        <taxon>Marasmiineae</taxon>
        <taxon>Mycenaceae</taxon>
        <taxon>Favolaschia</taxon>
    </lineage>
</organism>
<evidence type="ECO:0000313" key="3">
    <source>
        <dbReference type="EMBL" id="KAK6981077.1"/>
    </source>
</evidence>
<reference evidence="3 4" key="1">
    <citation type="journal article" date="2024" name="J Genomics">
        <title>Draft genome sequencing and assembly of Favolaschia claudopus CIRM-BRFM 2984 isolated from oak limbs.</title>
        <authorList>
            <person name="Navarro D."/>
            <person name="Drula E."/>
            <person name="Chaduli D."/>
            <person name="Cazenave R."/>
            <person name="Ahrendt S."/>
            <person name="Wang J."/>
            <person name="Lipzen A."/>
            <person name="Daum C."/>
            <person name="Barry K."/>
            <person name="Grigoriev I.V."/>
            <person name="Favel A."/>
            <person name="Rosso M.N."/>
            <person name="Martin F."/>
        </authorList>
    </citation>
    <scope>NUCLEOTIDE SEQUENCE [LARGE SCALE GENOMIC DNA]</scope>
    <source>
        <strain evidence="3 4">CIRM-BRFM 2984</strain>
    </source>
</reference>
<dbReference type="EMBL" id="JAWWNJ010000154">
    <property type="protein sequence ID" value="KAK6981048.1"/>
    <property type="molecule type" value="Genomic_DNA"/>
</dbReference>
<dbReference type="EMBL" id="JAWWNJ010000154">
    <property type="protein sequence ID" value="KAK6981077.1"/>
    <property type="molecule type" value="Genomic_DNA"/>
</dbReference>
<evidence type="ECO:0000313" key="1">
    <source>
        <dbReference type="EMBL" id="KAK6978097.1"/>
    </source>
</evidence>
<gene>
    <name evidence="2" type="ORF">R3P38DRAFT_2808536</name>
    <name evidence="3" type="ORF">R3P38DRAFT_2808661</name>
    <name evidence="1" type="ORF">R3P38DRAFT_2809547</name>
</gene>
<evidence type="ECO:0000313" key="2">
    <source>
        <dbReference type="EMBL" id="KAK6981048.1"/>
    </source>
</evidence>
<proteinExistence type="predicted"/>
<sequence length="232" mass="25980">MTPRPFVARRGLPVVPVLLGTATSYGFPILSPDSFKRFGIRAHSDELLDSNPAIDSNTHPMLQTSCVQSGTFLRWGQPCSQCLIDGTGATCTFTNRLKFVEVLESRRSHAEQVIFRINPDPVEAYRGWEVQFFADCQAAFYDFNKCVAPFDKQRLSLRSQVEAIQDFPSLCYLHMLFDFYEYPADVKALVIQRMEGMKASFGPSAVEDCMVQEIVRLSLYSSSQAGSSSSSK</sequence>
<dbReference type="AlphaFoldDB" id="A0AAV9ZG15"/>
<protein>
    <submittedName>
        <fullName evidence="3">Uncharacterized protein</fullName>
    </submittedName>
</protein>
<name>A0AAV9ZG15_9AGAR</name>
<evidence type="ECO:0000313" key="4">
    <source>
        <dbReference type="Proteomes" id="UP001362999"/>
    </source>
</evidence>
<dbReference type="EMBL" id="JAWWNJ010000162">
    <property type="protein sequence ID" value="KAK6978097.1"/>
    <property type="molecule type" value="Genomic_DNA"/>
</dbReference>
<comment type="caution">
    <text evidence="3">The sequence shown here is derived from an EMBL/GenBank/DDBJ whole genome shotgun (WGS) entry which is preliminary data.</text>
</comment>